<dbReference type="InterPro" id="IPR036116">
    <property type="entry name" value="FN3_sf"/>
</dbReference>
<dbReference type="EMBL" id="CP065647">
    <property type="protein sequence ID" value="QPR75077.1"/>
    <property type="molecule type" value="Genomic_DNA"/>
</dbReference>
<dbReference type="AlphaFoldDB" id="A0AB37GPZ1"/>
<dbReference type="CDD" id="cd00063">
    <property type="entry name" value="FN3"/>
    <property type="match status" value="1"/>
</dbReference>
<protein>
    <submittedName>
        <fullName evidence="2">Fibronectin type III domain-containing protein</fullName>
    </submittedName>
</protein>
<organism evidence="2 3">
    <name type="scientific">Bacillus licheniformis</name>
    <dbReference type="NCBI Taxonomy" id="1402"/>
    <lineage>
        <taxon>Bacteria</taxon>
        <taxon>Bacillati</taxon>
        <taxon>Bacillota</taxon>
        <taxon>Bacilli</taxon>
        <taxon>Bacillales</taxon>
        <taxon>Bacillaceae</taxon>
        <taxon>Bacillus</taxon>
    </lineage>
</organism>
<dbReference type="InterPro" id="IPR013783">
    <property type="entry name" value="Ig-like_fold"/>
</dbReference>
<sequence>MLPNAPQNLRYDSTTDSIAVEWDPVDGATSYNVYRGADKKFAENVTQPKYVTTGMNPDTKLTINVTAVNESGESPMSEIVTQTKPSA</sequence>
<dbReference type="RefSeq" id="WP_073411487.1">
    <property type="nucleotide sequence ID" value="NZ_CATKPH010000010.1"/>
</dbReference>
<dbReference type="SMART" id="SM00060">
    <property type="entry name" value="FN3"/>
    <property type="match status" value="1"/>
</dbReference>
<dbReference type="Gene3D" id="2.60.40.10">
    <property type="entry name" value="Immunoglobulins"/>
    <property type="match status" value="1"/>
</dbReference>
<evidence type="ECO:0000313" key="2">
    <source>
        <dbReference type="EMBL" id="QPR75077.1"/>
    </source>
</evidence>
<dbReference type="Proteomes" id="UP000595038">
    <property type="component" value="Chromosome"/>
</dbReference>
<dbReference type="InterPro" id="IPR003961">
    <property type="entry name" value="FN3_dom"/>
</dbReference>
<feature type="domain" description="Fibronectin type-III" evidence="1">
    <location>
        <begin position="5"/>
        <end position="87"/>
    </location>
</feature>
<evidence type="ECO:0000259" key="1">
    <source>
        <dbReference type="PROSITE" id="PS50853"/>
    </source>
</evidence>
<proteinExistence type="predicted"/>
<reference evidence="2 3" key="1">
    <citation type="submission" date="2020-12" db="EMBL/GenBank/DDBJ databases">
        <title>FDA dAtabase for Regulatory Grade micrObial Sequences (FDA-ARGOS): Supporting development and validation of Infectious Disease Dx tests.</title>
        <authorList>
            <person name="Nelson B."/>
            <person name="Plummer A."/>
            <person name="Tallon L."/>
            <person name="Sadzewicz L."/>
            <person name="Zhao X."/>
            <person name="Boylan J."/>
            <person name="Ott S."/>
            <person name="Bowen H."/>
            <person name="Vavikolanu K."/>
            <person name="Mehta A."/>
            <person name="Aluvathingal J."/>
            <person name="Nadendla S."/>
            <person name="Myers T."/>
            <person name="Yan Y."/>
            <person name="Sichtig H."/>
        </authorList>
    </citation>
    <scope>NUCLEOTIDE SEQUENCE [LARGE SCALE GENOMIC DNA]</scope>
    <source>
        <strain evidence="2 3">FDAARGOS_923</strain>
    </source>
</reference>
<dbReference type="SUPFAM" id="SSF49265">
    <property type="entry name" value="Fibronectin type III"/>
    <property type="match status" value="1"/>
</dbReference>
<dbReference type="PROSITE" id="PS50853">
    <property type="entry name" value="FN3"/>
    <property type="match status" value="1"/>
</dbReference>
<accession>A0AB37GPZ1</accession>
<evidence type="ECO:0000313" key="3">
    <source>
        <dbReference type="Proteomes" id="UP000595038"/>
    </source>
</evidence>
<dbReference type="Pfam" id="PF00041">
    <property type="entry name" value="fn3"/>
    <property type="match status" value="1"/>
</dbReference>
<name>A0AB37GPZ1_BACLI</name>
<gene>
    <name evidence="2" type="ORF">I6G80_19525</name>
</gene>